<proteinExistence type="predicted"/>
<dbReference type="InterPro" id="IPR007537">
    <property type="entry name" value="tRNAHis_GuaTrfase_Thg1"/>
</dbReference>
<reference evidence="4" key="1">
    <citation type="submission" date="2015-07" db="EMBL/GenBank/DDBJ databases">
        <title>MeaNS - Measles Nucleotide Surveillance Program.</title>
        <authorList>
            <person name="Tran T."/>
            <person name="Druce J."/>
        </authorList>
    </citation>
    <scope>NUCLEOTIDE SEQUENCE</scope>
    <source>
        <strain evidence="4">UCB-OBI-ISO-001</strain>
        <tissue evidence="4">Gonad</tissue>
    </source>
</reference>
<protein>
    <recommendedName>
        <fullName evidence="1">Probable tRNA(His) guanylyltransferase</fullName>
    </recommendedName>
</protein>
<evidence type="ECO:0000256" key="2">
    <source>
        <dbReference type="ARBA" id="ARBA00047281"/>
    </source>
</evidence>
<dbReference type="GO" id="GO:0006400">
    <property type="term" value="P:tRNA modification"/>
    <property type="evidence" value="ECO:0007669"/>
    <property type="project" value="InterPro"/>
</dbReference>
<dbReference type="EMBL" id="KQ425846">
    <property type="protein sequence ID" value="KOF68939.1"/>
    <property type="molecule type" value="Genomic_DNA"/>
</dbReference>
<dbReference type="Gene3D" id="3.30.70.3000">
    <property type="match status" value="1"/>
</dbReference>
<name>A0A0L8FWE6_OCTBM</name>
<gene>
    <name evidence="4" type="ORF">OCBIM_22006218mg</name>
</gene>
<dbReference type="AlphaFoldDB" id="A0A0L8FWE6"/>
<evidence type="ECO:0000313" key="4">
    <source>
        <dbReference type="EMBL" id="KOF68939.1"/>
    </source>
</evidence>
<organism evidence="4">
    <name type="scientific">Octopus bimaculoides</name>
    <name type="common">California two-spotted octopus</name>
    <dbReference type="NCBI Taxonomy" id="37653"/>
    <lineage>
        <taxon>Eukaryota</taxon>
        <taxon>Metazoa</taxon>
        <taxon>Spiralia</taxon>
        <taxon>Lophotrochozoa</taxon>
        <taxon>Mollusca</taxon>
        <taxon>Cephalopoda</taxon>
        <taxon>Coleoidea</taxon>
        <taxon>Octopodiformes</taxon>
        <taxon>Octopoda</taxon>
        <taxon>Incirrata</taxon>
        <taxon>Octopodidae</taxon>
        <taxon>Octopus</taxon>
    </lineage>
</organism>
<dbReference type="GO" id="GO:0000287">
    <property type="term" value="F:magnesium ion binding"/>
    <property type="evidence" value="ECO:0007669"/>
    <property type="project" value="InterPro"/>
</dbReference>
<feature type="domain" description="tRNAHis guanylyltransferase catalytic" evidence="3">
    <location>
        <begin position="51"/>
        <end position="80"/>
    </location>
</feature>
<accession>A0A0L8FWE6</accession>
<evidence type="ECO:0000259" key="3">
    <source>
        <dbReference type="Pfam" id="PF04446"/>
    </source>
</evidence>
<dbReference type="GO" id="GO:0008193">
    <property type="term" value="F:tRNA guanylyltransferase activity"/>
    <property type="evidence" value="ECO:0007669"/>
    <property type="project" value="UniProtKB-EC"/>
</dbReference>
<dbReference type="PANTHER" id="PTHR12729:SF6">
    <property type="entry name" value="TRNA(HIS) GUANYLYLTRANSFERASE-RELATED"/>
    <property type="match status" value="1"/>
</dbReference>
<comment type="catalytic activity">
    <reaction evidence="2">
        <text>a 5'-end ribonucleotide-tRNA(His) + GTP + ATP + H2O = a 5'-end phospho-guanosine-ribonucleotide-tRNA(His) + AMP + 2 diphosphate + H(+)</text>
        <dbReference type="Rhea" id="RHEA:54564"/>
        <dbReference type="Rhea" id="RHEA-COMP:14193"/>
        <dbReference type="Rhea" id="RHEA-COMP:14917"/>
        <dbReference type="ChEBI" id="CHEBI:15377"/>
        <dbReference type="ChEBI" id="CHEBI:15378"/>
        <dbReference type="ChEBI" id="CHEBI:30616"/>
        <dbReference type="ChEBI" id="CHEBI:33019"/>
        <dbReference type="ChEBI" id="CHEBI:37565"/>
        <dbReference type="ChEBI" id="CHEBI:138282"/>
        <dbReference type="ChEBI" id="CHEBI:141847"/>
        <dbReference type="ChEBI" id="CHEBI:456215"/>
        <dbReference type="EC" id="2.7.7.79"/>
    </reaction>
</comment>
<evidence type="ECO:0000256" key="1">
    <source>
        <dbReference type="ARBA" id="ARBA00022310"/>
    </source>
</evidence>
<dbReference type="PANTHER" id="PTHR12729">
    <property type="entry name" value="TRNA(HIS) GUANYLYLTRANSFERASE-RELATED"/>
    <property type="match status" value="1"/>
</dbReference>
<dbReference type="InterPro" id="IPR024956">
    <property type="entry name" value="tRNAHis_GuaTrfase_cat"/>
</dbReference>
<dbReference type="EMBL" id="KQ425846">
    <property type="protein sequence ID" value="KOF68938.1"/>
    <property type="molecule type" value="Genomic_DNA"/>
</dbReference>
<dbReference type="InterPro" id="IPR038469">
    <property type="entry name" value="tRNAHis_GuaTrfase_Thg1_sf"/>
</dbReference>
<dbReference type="STRING" id="37653.A0A0L8FWE6"/>
<dbReference type="Pfam" id="PF04446">
    <property type="entry name" value="Thg1"/>
    <property type="match status" value="1"/>
</dbReference>
<sequence>MLSVISFQNIFWHHKLATSTFAKLLYTSNSVFKVLRLHSSCDKHTMAKSRFEYVRDFELDDRCLPNCWLVVRIDGHSFHR</sequence>